<evidence type="ECO:0000256" key="1">
    <source>
        <dbReference type="SAM" id="MobiDB-lite"/>
    </source>
</evidence>
<accession>A0A8X6N047</accession>
<dbReference type="Proteomes" id="UP000887013">
    <property type="component" value="Unassembled WGS sequence"/>
</dbReference>
<protein>
    <submittedName>
        <fullName evidence="3">Uncharacterized protein</fullName>
    </submittedName>
</protein>
<proteinExistence type="predicted"/>
<evidence type="ECO:0000313" key="2">
    <source>
        <dbReference type="EMBL" id="GFS87078.1"/>
    </source>
</evidence>
<name>A0A8X6N047_NEPPI</name>
<dbReference type="AlphaFoldDB" id="A0A8X6N047"/>
<sequence length="99" mass="11332">MIESLDRVSRTRVLWRTTYSQHPQSPVNSSAWTVHFHEPGTNQINGKTTKGIVAFENHGGVMQQDRARHQRNRKVSDLSSASPSRDRDRLVPINQRLSL</sequence>
<feature type="region of interest" description="Disordered" evidence="1">
    <location>
        <begin position="60"/>
        <end position="99"/>
    </location>
</feature>
<reference evidence="3" key="1">
    <citation type="submission" date="2020-08" db="EMBL/GenBank/DDBJ databases">
        <title>Multicomponent nature underlies the extraordinary mechanical properties of spider dragline silk.</title>
        <authorList>
            <person name="Kono N."/>
            <person name="Nakamura H."/>
            <person name="Mori M."/>
            <person name="Yoshida Y."/>
            <person name="Ohtoshi R."/>
            <person name="Malay A.D."/>
            <person name="Moran D.A.P."/>
            <person name="Tomita M."/>
            <person name="Numata K."/>
            <person name="Arakawa K."/>
        </authorList>
    </citation>
    <scope>NUCLEOTIDE SEQUENCE</scope>
</reference>
<evidence type="ECO:0000313" key="4">
    <source>
        <dbReference type="Proteomes" id="UP000887013"/>
    </source>
</evidence>
<keyword evidence="4" id="KW-1185">Reference proteome</keyword>
<comment type="caution">
    <text evidence="3">The sequence shown here is derived from an EMBL/GenBank/DDBJ whole genome shotgun (WGS) entry which is preliminary data.</text>
</comment>
<dbReference type="EMBL" id="BMAW01098863">
    <property type="protein sequence ID" value="GFS87078.1"/>
    <property type="molecule type" value="Genomic_DNA"/>
</dbReference>
<gene>
    <name evidence="2" type="ORF">NPIL_556251</name>
    <name evidence="3" type="ORF">NPIL_556271</name>
</gene>
<dbReference type="EMBL" id="BMAW01098863">
    <property type="protein sequence ID" value="GFS87082.1"/>
    <property type="molecule type" value="Genomic_DNA"/>
</dbReference>
<organism evidence="3 4">
    <name type="scientific">Nephila pilipes</name>
    <name type="common">Giant wood spider</name>
    <name type="synonym">Nephila maculata</name>
    <dbReference type="NCBI Taxonomy" id="299642"/>
    <lineage>
        <taxon>Eukaryota</taxon>
        <taxon>Metazoa</taxon>
        <taxon>Ecdysozoa</taxon>
        <taxon>Arthropoda</taxon>
        <taxon>Chelicerata</taxon>
        <taxon>Arachnida</taxon>
        <taxon>Araneae</taxon>
        <taxon>Araneomorphae</taxon>
        <taxon>Entelegynae</taxon>
        <taxon>Araneoidea</taxon>
        <taxon>Nephilidae</taxon>
        <taxon>Nephila</taxon>
    </lineage>
</organism>
<evidence type="ECO:0000313" key="3">
    <source>
        <dbReference type="EMBL" id="GFS87082.1"/>
    </source>
</evidence>